<dbReference type="EMBL" id="AORV01000065">
    <property type="protein sequence ID" value="EMS69796.1"/>
    <property type="molecule type" value="Genomic_DNA"/>
</dbReference>
<feature type="transmembrane region" description="Helical" evidence="1">
    <location>
        <begin position="6"/>
        <end position="23"/>
    </location>
</feature>
<comment type="caution">
    <text evidence="2">The sequence shown here is derived from an EMBL/GenBank/DDBJ whole genome shotgun (WGS) entry which is preliminary data.</text>
</comment>
<proteinExistence type="predicted"/>
<protein>
    <submittedName>
        <fullName evidence="2">Uncharacterized protein</fullName>
    </submittedName>
</protein>
<name>S0FIA0_RUMCE</name>
<dbReference type="Proteomes" id="UP000014155">
    <property type="component" value="Unassembled WGS sequence"/>
</dbReference>
<keyword evidence="1" id="KW-0812">Transmembrane</keyword>
<dbReference type="AlphaFoldDB" id="S0FIA0"/>
<organism evidence="2 3">
    <name type="scientific">Ruminiclostridium cellobioparum subsp. termitidis CT1112</name>
    <dbReference type="NCBI Taxonomy" id="1195236"/>
    <lineage>
        <taxon>Bacteria</taxon>
        <taxon>Bacillati</taxon>
        <taxon>Bacillota</taxon>
        <taxon>Clostridia</taxon>
        <taxon>Eubacteriales</taxon>
        <taxon>Oscillospiraceae</taxon>
        <taxon>Ruminiclostridium</taxon>
    </lineage>
</organism>
<gene>
    <name evidence="2" type="ORF">CTER_4795</name>
</gene>
<keyword evidence="3" id="KW-1185">Reference proteome</keyword>
<sequence>MLINNYLLLFLSCFIQYPIIMQLEIFRAALLCHISIGVFAACCKIISGHLSIDLDILGRRNRQITTIYKAIKDPGLLCLMNH</sequence>
<evidence type="ECO:0000313" key="2">
    <source>
        <dbReference type="EMBL" id="EMS69796.1"/>
    </source>
</evidence>
<reference evidence="2 3" key="1">
    <citation type="journal article" date="2013" name="Genome Announc.">
        <title>Draft Genome Sequence of the Cellulolytic, Mesophilic, Anaerobic Bacterium Clostridium termitidis Strain CT1112 (DSM 5398).</title>
        <authorList>
            <person name="Lal S."/>
            <person name="Ramachandran U."/>
            <person name="Zhang X."/>
            <person name="Munir R."/>
            <person name="Sparling R."/>
            <person name="Levin D.B."/>
        </authorList>
    </citation>
    <scope>NUCLEOTIDE SEQUENCE [LARGE SCALE GENOMIC DNA]</scope>
    <source>
        <strain evidence="2 3">CT1112</strain>
    </source>
</reference>
<keyword evidence="1" id="KW-0472">Membrane</keyword>
<evidence type="ECO:0000313" key="3">
    <source>
        <dbReference type="Proteomes" id="UP000014155"/>
    </source>
</evidence>
<keyword evidence="1" id="KW-1133">Transmembrane helix</keyword>
<evidence type="ECO:0000256" key="1">
    <source>
        <dbReference type="SAM" id="Phobius"/>
    </source>
</evidence>
<feature type="transmembrane region" description="Helical" evidence="1">
    <location>
        <begin position="30"/>
        <end position="52"/>
    </location>
</feature>
<accession>S0FIA0</accession>
<dbReference type="STRING" id="1195236.CTER_4795"/>